<dbReference type="Gene3D" id="3.40.50.12780">
    <property type="entry name" value="N-terminal domain of ligase-like"/>
    <property type="match status" value="1"/>
</dbReference>
<evidence type="ECO:0000313" key="3">
    <source>
        <dbReference type="Proteomes" id="UP000199820"/>
    </source>
</evidence>
<dbReference type="PROSITE" id="PS00455">
    <property type="entry name" value="AMP_BINDING"/>
    <property type="match status" value="1"/>
</dbReference>
<keyword evidence="3" id="KW-1185">Reference proteome</keyword>
<dbReference type="InterPro" id="IPR042099">
    <property type="entry name" value="ANL_N_sf"/>
</dbReference>
<feature type="domain" description="AMP-dependent synthetase/ligase" evidence="1">
    <location>
        <begin position="107"/>
        <end position="339"/>
    </location>
</feature>
<dbReference type="SUPFAM" id="SSF56801">
    <property type="entry name" value="Acetyl-CoA synthetase-like"/>
    <property type="match status" value="1"/>
</dbReference>
<reference evidence="2 3" key="1">
    <citation type="submission" date="2016-10" db="EMBL/GenBank/DDBJ databases">
        <authorList>
            <person name="de Groot N.N."/>
        </authorList>
    </citation>
    <scope>NUCLEOTIDE SEQUENCE [LARGE SCALE GENOMIC DNA]</scope>
    <source>
        <strain evidence="2 3">KH1P1</strain>
    </source>
</reference>
<dbReference type="Pfam" id="PF00501">
    <property type="entry name" value="AMP-binding"/>
    <property type="match status" value="1"/>
</dbReference>
<dbReference type="PANTHER" id="PTHR24096">
    <property type="entry name" value="LONG-CHAIN-FATTY-ACID--COA LIGASE"/>
    <property type="match status" value="1"/>
</dbReference>
<evidence type="ECO:0000313" key="2">
    <source>
        <dbReference type="EMBL" id="SET58123.1"/>
    </source>
</evidence>
<evidence type="ECO:0000259" key="1">
    <source>
        <dbReference type="Pfam" id="PF00501"/>
    </source>
</evidence>
<dbReference type="InterPro" id="IPR000873">
    <property type="entry name" value="AMP-dep_synth/lig_dom"/>
</dbReference>
<dbReference type="OrthoDB" id="9778383at2"/>
<accession>A0A1I0FJB5</accession>
<dbReference type="GO" id="GO:0016405">
    <property type="term" value="F:CoA-ligase activity"/>
    <property type="evidence" value="ECO:0007669"/>
    <property type="project" value="TreeGrafter"/>
</dbReference>
<organism evidence="2 3">
    <name type="scientific">[Clostridium] aminophilum</name>
    <dbReference type="NCBI Taxonomy" id="1526"/>
    <lineage>
        <taxon>Bacteria</taxon>
        <taxon>Bacillati</taxon>
        <taxon>Bacillota</taxon>
        <taxon>Clostridia</taxon>
        <taxon>Lachnospirales</taxon>
        <taxon>Lachnospiraceae</taxon>
    </lineage>
</organism>
<dbReference type="EMBL" id="FOIL01000026">
    <property type="protein sequence ID" value="SET58123.1"/>
    <property type="molecule type" value="Genomic_DNA"/>
</dbReference>
<dbReference type="InterPro" id="IPR020845">
    <property type="entry name" value="AMP-binding_CS"/>
</dbReference>
<sequence>MFLNVDKHNQNKMAIKDDSGFTLTYGDVCRTIKEFSALDLPRSVIFCLCENCAGSLIGYMAFENNKQVPLLLSAGLDEELRSRLESMYTPSFYWVPERKEQEIKGEKIFSAYGYVLLRTENKPYPLNDKLSMLLTTSGSTGSPKLVRHKYGNLEANAENVAKVFSWRPDEEVGICDLPMNYTMGLNVINSHLVVGASVLMVKANLMDPDFWEFIKVNGGTSFCGVPFSYEVMRRVGFDKMDLPKLYTLAEGGGKLTDKMFKWIATYAKENGKRFCATFGTSECSARMAFLDPEMALEKIGSMGKAIPNGELFLLDEVVGENGTVTGELGYRGPNVTMGYALNRDDLMKDDEFCGEYHTGDIAKRDADGFYFIIGRKGRFLKLFGLRVSLDETERILKTQYPNVDFCCTGDDKRMNIFVTDAGLKDEIIPFISGKTNLHNSAFRVFVINEIPRNDYGKVKFAELEKIAGTK</sequence>
<proteinExistence type="predicted"/>
<protein>
    <submittedName>
        <fullName evidence="2">Acyl-CoA synthetase (AMP-forming)/AMP-acid ligase II</fullName>
    </submittedName>
</protein>
<gene>
    <name evidence="2" type="ORF">SAMN04487771_102612</name>
</gene>
<name>A0A1I0FJB5_9FIRM</name>
<dbReference type="Proteomes" id="UP000199820">
    <property type="component" value="Unassembled WGS sequence"/>
</dbReference>
<dbReference type="AlphaFoldDB" id="A0A1I0FJB5"/>
<keyword evidence="2" id="KW-0436">Ligase</keyword>